<proteinExistence type="predicted"/>
<reference evidence="2 3" key="1">
    <citation type="submission" date="2021-01" db="EMBL/GenBank/DDBJ databases">
        <title>Whole genome shotgun sequence of Catellatospora bangladeshensis NBRC 107357.</title>
        <authorList>
            <person name="Komaki H."/>
            <person name="Tamura T."/>
        </authorList>
    </citation>
    <scope>NUCLEOTIDE SEQUENCE [LARGE SCALE GENOMIC DNA]</scope>
    <source>
        <strain evidence="2 3">NBRC 107357</strain>
    </source>
</reference>
<keyword evidence="1" id="KW-1133">Transmembrane helix</keyword>
<dbReference type="NCBIfam" id="NF033218">
    <property type="entry name" value="anchor_AmaP"/>
    <property type="match status" value="1"/>
</dbReference>
<accession>A0A8J3JX24</accession>
<evidence type="ECO:0000256" key="1">
    <source>
        <dbReference type="SAM" id="Phobius"/>
    </source>
</evidence>
<dbReference type="EMBL" id="BONF01000039">
    <property type="protein sequence ID" value="GIF84669.1"/>
    <property type="molecule type" value="Genomic_DNA"/>
</dbReference>
<gene>
    <name evidence="2" type="ORF">Cba03nite_60180</name>
</gene>
<dbReference type="AlphaFoldDB" id="A0A8J3JX24"/>
<name>A0A8J3JX24_9ACTN</name>
<dbReference type="Proteomes" id="UP000601223">
    <property type="component" value="Unassembled WGS sequence"/>
</dbReference>
<feature type="transmembrane region" description="Helical" evidence="1">
    <location>
        <begin position="56"/>
        <end position="77"/>
    </location>
</feature>
<protein>
    <recommendedName>
        <fullName evidence="4">Alkaline shock response membrane anchor protein AmaP</fullName>
    </recommendedName>
</protein>
<dbReference type="RefSeq" id="WP_203753286.1">
    <property type="nucleotide sequence ID" value="NZ_BONF01000039.1"/>
</dbReference>
<comment type="caution">
    <text evidence="2">The sequence shown here is derived from an EMBL/GenBank/DDBJ whole genome shotgun (WGS) entry which is preliminary data.</text>
</comment>
<evidence type="ECO:0008006" key="4">
    <source>
        <dbReference type="Google" id="ProtNLM"/>
    </source>
</evidence>
<organism evidence="2 3">
    <name type="scientific">Catellatospora bangladeshensis</name>
    <dbReference type="NCBI Taxonomy" id="310355"/>
    <lineage>
        <taxon>Bacteria</taxon>
        <taxon>Bacillati</taxon>
        <taxon>Actinomycetota</taxon>
        <taxon>Actinomycetes</taxon>
        <taxon>Micromonosporales</taxon>
        <taxon>Micromonosporaceae</taxon>
        <taxon>Catellatospora</taxon>
    </lineage>
</organism>
<keyword evidence="1" id="KW-0812">Transmembrane</keyword>
<keyword evidence="3" id="KW-1185">Reference proteome</keyword>
<sequence>MNVDRFNRAALLILGLLLLAAGAAGLAAYTDMFGWSMTDRAVADTADRYTGAGGRWLGPLAAVAALVVLLLALRWLAAVLLSTDRVRTLALGPDGRGGEHTQLAGSAMEGAVRHQLEGYRGVTSAKVRLVGKANEPKMAVEVNTCERGELAALCERIERGVLADARRALGRDDLPVRLDLDVDRSRARVV</sequence>
<evidence type="ECO:0000313" key="2">
    <source>
        <dbReference type="EMBL" id="GIF84669.1"/>
    </source>
</evidence>
<evidence type="ECO:0000313" key="3">
    <source>
        <dbReference type="Proteomes" id="UP000601223"/>
    </source>
</evidence>
<keyword evidence="1" id="KW-0472">Membrane</keyword>